<dbReference type="PANTHER" id="PTHR38788:SF3">
    <property type="entry name" value="CLR5 DOMAIN-CONTAINING PROTEIN"/>
    <property type="match status" value="1"/>
</dbReference>
<dbReference type="OrthoDB" id="539213at2759"/>
<evidence type="ECO:0000313" key="2">
    <source>
        <dbReference type="EMBL" id="KAF2667735.1"/>
    </source>
</evidence>
<evidence type="ECO:0000259" key="1">
    <source>
        <dbReference type="Pfam" id="PF14420"/>
    </source>
</evidence>
<dbReference type="EMBL" id="MU004237">
    <property type="protein sequence ID" value="KAF2667735.1"/>
    <property type="molecule type" value="Genomic_DNA"/>
</dbReference>
<dbReference type="Pfam" id="PF14420">
    <property type="entry name" value="Clr5"/>
    <property type="match status" value="1"/>
</dbReference>
<keyword evidence="3" id="KW-1185">Reference proteome</keyword>
<protein>
    <recommendedName>
        <fullName evidence="1">Clr5 domain-containing protein</fullName>
    </recommendedName>
</protein>
<sequence length="461" mass="52742">MEKYKGEIFQLYIVQKKTLKDVITSLKRDHNINPSPQVLKTKIRKWGFQKNVLRSDVRTILSLLSHDEATDRDMSFSLRDRPVDLKRIENHRKREGMAKAPGKARIDKVLNRGNQAAGANQPFQAPVVVLTLQHYRAPEKLLWEVDVLIKGSFERGCWSFNGNDSIISSTAGQEVEVSHLHTFLSHLNVGSTAAISEDYELAGESWRKAFLTLETVVQGQYHDIIPNLLQKINDLAREGHGKLAEFLKQQIFHCSKILQGPNTSTSAIYQALGDLDMTHMPDIETRVMSNYHKLFEQYLGSSCYNSFVMMMNAARRRLLHDIWATFDECLPKLHYLDALYGPLDRRSLDVMCLRVETLNQRGLCIQAEAEALAFIRRAEMILEDKWIRFYNLTRGWFHLGSAQYFLGNPTSAIQSLFCALRSEAELCKLGDFNIFQGERVIIKDYLKRLGASNQAEDSLSI</sequence>
<dbReference type="AlphaFoldDB" id="A0A6A6U622"/>
<feature type="domain" description="Clr5" evidence="1">
    <location>
        <begin position="2"/>
        <end position="50"/>
    </location>
</feature>
<name>A0A6A6U622_9PEZI</name>
<gene>
    <name evidence="2" type="ORF">BT63DRAFT_441317</name>
</gene>
<accession>A0A6A6U622</accession>
<organism evidence="2 3">
    <name type="scientific">Microthyrium microscopicum</name>
    <dbReference type="NCBI Taxonomy" id="703497"/>
    <lineage>
        <taxon>Eukaryota</taxon>
        <taxon>Fungi</taxon>
        <taxon>Dikarya</taxon>
        <taxon>Ascomycota</taxon>
        <taxon>Pezizomycotina</taxon>
        <taxon>Dothideomycetes</taxon>
        <taxon>Dothideomycetes incertae sedis</taxon>
        <taxon>Microthyriales</taxon>
        <taxon>Microthyriaceae</taxon>
        <taxon>Microthyrium</taxon>
    </lineage>
</organism>
<evidence type="ECO:0000313" key="3">
    <source>
        <dbReference type="Proteomes" id="UP000799302"/>
    </source>
</evidence>
<proteinExistence type="predicted"/>
<reference evidence="2" key="1">
    <citation type="journal article" date="2020" name="Stud. Mycol.">
        <title>101 Dothideomycetes genomes: a test case for predicting lifestyles and emergence of pathogens.</title>
        <authorList>
            <person name="Haridas S."/>
            <person name="Albert R."/>
            <person name="Binder M."/>
            <person name="Bloem J."/>
            <person name="Labutti K."/>
            <person name="Salamov A."/>
            <person name="Andreopoulos B."/>
            <person name="Baker S."/>
            <person name="Barry K."/>
            <person name="Bills G."/>
            <person name="Bluhm B."/>
            <person name="Cannon C."/>
            <person name="Castanera R."/>
            <person name="Culley D."/>
            <person name="Daum C."/>
            <person name="Ezra D."/>
            <person name="Gonzalez J."/>
            <person name="Henrissat B."/>
            <person name="Kuo A."/>
            <person name="Liang C."/>
            <person name="Lipzen A."/>
            <person name="Lutzoni F."/>
            <person name="Magnuson J."/>
            <person name="Mondo S."/>
            <person name="Nolan M."/>
            <person name="Ohm R."/>
            <person name="Pangilinan J."/>
            <person name="Park H.-J."/>
            <person name="Ramirez L."/>
            <person name="Alfaro M."/>
            <person name="Sun H."/>
            <person name="Tritt A."/>
            <person name="Yoshinaga Y."/>
            <person name="Zwiers L.-H."/>
            <person name="Turgeon B."/>
            <person name="Goodwin S."/>
            <person name="Spatafora J."/>
            <person name="Crous P."/>
            <person name="Grigoriev I."/>
        </authorList>
    </citation>
    <scope>NUCLEOTIDE SEQUENCE</scope>
    <source>
        <strain evidence="2">CBS 115976</strain>
    </source>
</reference>
<dbReference type="PANTHER" id="PTHR38788">
    <property type="entry name" value="CLR5 DOMAIN-CONTAINING PROTEIN"/>
    <property type="match status" value="1"/>
</dbReference>
<dbReference type="InterPro" id="IPR025676">
    <property type="entry name" value="Clr5_dom"/>
</dbReference>
<dbReference type="Proteomes" id="UP000799302">
    <property type="component" value="Unassembled WGS sequence"/>
</dbReference>